<dbReference type="Proteomes" id="UP000002357">
    <property type="component" value="Chromosome"/>
</dbReference>
<name>B5GTF7_STRCL</name>
<dbReference type="Pfam" id="PF04149">
    <property type="entry name" value="DUF397"/>
    <property type="match status" value="1"/>
</dbReference>
<evidence type="ECO:0000313" key="2">
    <source>
        <dbReference type="EMBL" id="EFG07777.1"/>
    </source>
</evidence>
<organism evidence="2 3">
    <name type="scientific">Streptomyces clavuligerus</name>
    <dbReference type="NCBI Taxonomy" id="1901"/>
    <lineage>
        <taxon>Bacteria</taxon>
        <taxon>Bacillati</taxon>
        <taxon>Actinomycetota</taxon>
        <taxon>Actinomycetes</taxon>
        <taxon>Kitasatosporales</taxon>
        <taxon>Streptomycetaceae</taxon>
        <taxon>Streptomyces</taxon>
    </lineage>
</organism>
<reference evidence="2 3" key="1">
    <citation type="journal article" date="2010" name="Genome Biol. Evol.">
        <title>The sequence of a 1.8-mb bacterial linear plasmid reveals a rich evolutionary reservoir of secondary metabolic pathways.</title>
        <authorList>
            <person name="Medema M.H."/>
            <person name="Trefzer A."/>
            <person name="Kovalchuk A."/>
            <person name="van den Berg M."/>
            <person name="Mueller U."/>
            <person name="Heijne W."/>
            <person name="Wu L."/>
            <person name="Alam M.T."/>
            <person name="Ronning C.M."/>
            <person name="Nierman W.C."/>
            <person name="Bovenberg R.A.L."/>
            <person name="Breitling R."/>
            <person name="Takano E."/>
        </authorList>
    </citation>
    <scope>NUCLEOTIDE SEQUENCE [LARGE SCALE GENOMIC DNA]</scope>
    <source>
        <strain evidence="3">ATCC 27064 / DSM 738 / JCM 4710 / NBRC 13307 / NCIMB 12785 / NRRL 3585 / VKM Ac-602</strain>
    </source>
</reference>
<accession>B5GTF7</accession>
<proteinExistence type="predicted"/>
<dbReference type="STRING" id="1901.BB341_14990"/>
<evidence type="ECO:0000313" key="3">
    <source>
        <dbReference type="Proteomes" id="UP000002357"/>
    </source>
</evidence>
<dbReference type="OrthoDB" id="4570646at2"/>
<evidence type="ECO:0000259" key="1">
    <source>
        <dbReference type="Pfam" id="PF04149"/>
    </source>
</evidence>
<keyword evidence="3" id="KW-1185">Reference proteome</keyword>
<dbReference type="EMBL" id="CM000913">
    <property type="protein sequence ID" value="EFG07777.1"/>
    <property type="molecule type" value="Genomic_DNA"/>
</dbReference>
<dbReference type="RefSeq" id="WP_003955040.1">
    <property type="nucleotide sequence ID" value="NZ_CM000913.1"/>
</dbReference>
<dbReference type="AlphaFoldDB" id="B5GTF7"/>
<feature type="domain" description="DUF397" evidence="1">
    <location>
        <begin position="12"/>
        <end position="65"/>
    </location>
</feature>
<protein>
    <submittedName>
        <fullName evidence="2">DUF397 domain-containing protein</fullName>
    </submittedName>
</protein>
<dbReference type="KEGG" id="sclf:BB341_14990"/>
<sequence length="68" mass="7091">MTADQSHSPTLWIKSSYSGSSGGQCVEWSPAYASAHGTVPVRDSKTPTGPALAFSTSAWTAFVGDLSR</sequence>
<dbReference type="InterPro" id="IPR007278">
    <property type="entry name" value="DUF397"/>
</dbReference>
<gene>
    <name evidence="2" type="ORF">SCLAV_2705</name>
</gene>
<dbReference type="GeneID" id="93730743"/>